<dbReference type="Proteomes" id="UP000245119">
    <property type="component" value="Linkage Group LG11"/>
</dbReference>
<dbReference type="InterPro" id="IPR027902">
    <property type="entry name" value="DUF4487"/>
</dbReference>
<comment type="caution">
    <text evidence="1">The sequence shown here is derived from an EMBL/GenBank/DDBJ whole genome shotgun (WGS) entry which is preliminary data.</text>
</comment>
<name>A0A2T7NLP5_POMCA</name>
<dbReference type="SUPFAM" id="SSF48371">
    <property type="entry name" value="ARM repeat"/>
    <property type="match status" value="1"/>
</dbReference>
<dbReference type="PANTHER" id="PTHR16071">
    <property type="entry name" value="CHROMOSOME 1 OPEN READING FRAME 112"/>
    <property type="match status" value="1"/>
</dbReference>
<accession>A0A2T7NLP5</accession>
<organism evidence="1 2">
    <name type="scientific">Pomacea canaliculata</name>
    <name type="common">Golden apple snail</name>
    <dbReference type="NCBI Taxonomy" id="400727"/>
    <lineage>
        <taxon>Eukaryota</taxon>
        <taxon>Metazoa</taxon>
        <taxon>Spiralia</taxon>
        <taxon>Lophotrochozoa</taxon>
        <taxon>Mollusca</taxon>
        <taxon>Gastropoda</taxon>
        <taxon>Caenogastropoda</taxon>
        <taxon>Architaenioglossa</taxon>
        <taxon>Ampullarioidea</taxon>
        <taxon>Ampullariidae</taxon>
        <taxon>Pomacea</taxon>
    </lineage>
</organism>
<evidence type="ECO:0000313" key="1">
    <source>
        <dbReference type="EMBL" id="PVD22088.1"/>
    </source>
</evidence>
<dbReference type="STRING" id="400727.A0A2T7NLP5"/>
<evidence type="ECO:0000313" key="2">
    <source>
        <dbReference type="Proteomes" id="UP000245119"/>
    </source>
</evidence>
<dbReference type="PANTHER" id="PTHR16071:SF2">
    <property type="entry name" value="FIGNL1-INTERACTING REGULATOR OF RECOMBINATION AND MITOSIS"/>
    <property type="match status" value="1"/>
</dbReference>
<sequence>MSQSTFLEEVVTWDQEKRIEKVDEAIPRLVSILQTYSSFEEAVGILQIVCQSFVPIIHHEQLEQQIFGKVSQQICCLLDDVLETIHRTWQNHGKTSDSEHLMSLLQAMLGILECTVECVQHVAGLHNTVQLLHIKSLPRCALHVLKGSYGHCKESSDLYGDFLPKISDFLSAIFRKAHSLQMIFLNLLNKLDPCSGGSTGDSQELLSVCDGLFSLCNIVALLDLKLTLSIWKAILRIANQHQGILSGSLDISSMIGYLCGEMHSGIENLLQAAQPEDDQETLCTSTMSFCPQDTDTPEEYCLPRLLLQIMILDNLVQCSEEQEDIWFQRHMMSSGLVASHYHTLLSAIFRSLELCHVEVCLPVYLPSSTHIDSPQRYVSLYQFVLNHICEYLKCRSDRVFKAANKELLSVLLKMHPTSSLAAADCLYFIARSGPTALRWHYAHLLMTLNQEFHKAMPVGHPISSLSSLVSRVINLLTSDQQVKLLSVFPPSDNISLWVDVNLDNMAPGSAGEAVEVLVPCCLKTLHNFRQQTTPTISNAAIVIPSLKCLENILRHGQTASLLTPQQGAMVLELVSALWRSCPIEISFTDQSSKGQDVTQLYLAELLSVTSCIVDQLETKLLFKILQIINKAVKGSPSDGFVLTVVHLLQHLGPVKIPPSFEQGQMLRKIADTFATVLSHQRAEVRHCAMVAFTKFAEQTSHEAVVPECLAQQEGLKDRMVAFLQEIPHNHENRKFDTIAFLRKQKQDLQRKMTEDFNSYTGPQLLSIQSMEPLKKRQRQDTGPANQAELFQAALLKLEEAAAMFEEAERQGSIPDSVKTPAAY</sequence>
<dbReference type="InterPro" id="IPR016024">
    <property type="entry name" value="ARM-type_fold"/>
</dbReference>
<dbReference type="OrthoDB" id="6088000at2759"/>
<keyword evidence="2" id="KW-1185">Reference proteome</keyword>
<protein>
    <submittedName>
        <fullName evidence="1">Uncharacterized protein</fullName>
    </submittedName>
</protein>
<proteinExistence type="predicted"/>
<dbReference type="AlphaFoldDB" id="A0A2T7NLP5"/>
<gene>
    <name evidence="1" type="ORF">C0Q70_17892</name>
</gene>
<dbReference type="Pfam" id="PF14868">
    <property type="entry name" value="DUF4487"/>
    <property type="match status" value="1"/>
</dbReference>
<dbReference type="EMBL" id="PZQS01000011">
    <property type="protein sequence ID" value="PVD22088.1"/>
    <property type="molecule type" value="Genomic_DNA"/>
</dbReference>
<reference evidence="1 2" key="1">
    <citation type="submission" date="2018-04" db="EMBL/GenBank/DDBJ databases">
        <title>The genome of golden apple snail Pomacea canaliculata provides insight into stress tolerance and invasive adaptation.</title>
        <authorList>
            <person name="Liu C."/>
            <person name="Liu B."/>
            <person name="Ren Y."/>
            <person name="Zhang Y."/>
            <person name="Wang H."/>
            <person name="Li S."/>
            <person name="Jiang F."/>
            <person name="Yin L."/>
            <person name="Zhang G."/>
            <person name="Qian W."/>
            <person name="Fan W."/>
        </authorList>
    </citation>
    <scope>NUCLEOTIDE SEQUENCE [LARGE SCALE GENOMIC DNA]</scope>
    <source>
        <strain evidence="1">SZHN2017</strain>
        <tissue evidence="1">Muscle</tissue>
    </source>
</reference>